<dbReference type="InterPro" id="IPR011989">
    <property type="entry name" value="ARM-like"/>
</dbReference>
<name>A0A4U0WHE4_9PEZI</name>
<dbReference type="AlphaFoldDB" id="A0A4U0WHE4"/>
<evidence type="ECO:0000313" key="3">
    <source>
        <dbReference type="Proteomes" id="UP000308768"/>
    </source>
</evidence>
<keyword evidence="3" id="KW-1185">Reference proteome</keyword>
<protein>
    <recommendedName>
        <fullName evidence="1">Exportin-2 C-terminal domain-containing protein</fullName>
    </recommendedName>
</protein>
<gene>
    <name evidence="2" type="ORF">B0A49_09862</name>
</gene>
<organism evidence="2 3">
    <name type="scientific">Cryomyces minteri</name>
    <dbReference type="NCBI Taxonomy" id="331657"/>
    <lineage>
        <taxon>Eukaryota</taxon>
        <taxon>Fungi</taxon>
        <taxon>Dikarya</taxon>
        <taxon>Ascomycota</taxon>
        <taxon>Pezizomycotina</taxon>
        <taxon>Dothideomycetes</taxon>
        <taxon>Dothideomycetes incertae sedis</taxon>
        <taxon>Cryomyces</taxon>
    </lineage>
</organism>
<dbReference type="OrthoDB" id="3268246at2759"/>
<dbReference type="STRING" id="331657.A0A4U0WHE4"/>
<feature type="domain" description="Exportin-2 C-terminal" evidence="1">
    <location>
        <begin position="1"/>
        <end position="152"/>
    </location>
</feature>
<dbReference type="SUPFAM" id="SSF48371">
    <property type="entry name" value="ARM repeat"/>
    <property type="match status" value="1"/>
</dbReference>
<dbReference type="Proteomes" id="UP000308768">
    <property type="component" value="Unassembled WGS sequence"/>
</dbReference>
<comment type="caution">
    <text evidence="2">The sequence shown here is derived from an EMBL/GenBank/DDBJ whole genome shotgun (WGS) entry which is preliminary data.</text>
</comment>
<dbReference type="Pfam" id="PF03378">
    <property type="entry name" value="CAS_CSE1"/>
    <property type="match status" value="1"/>
</dbReference>
<dbReference type="Gene3D" id="1.25.10.10">
    <property type="entry name" value="Leucine-rich Repeat Variant"/>
    <property type="match status" value="1"/>
</dbReference>
<accession>A0A4U0WHE4</accession>
<sequence>MDQVQNNVFTQVYLGIVLPDTQKLTRPFDRKTAVVSLTKTLTDSVAFVERYGKKGWALTCEALLKLLINPPVPPAADDIIPDQDVDDSAFGVGFTQLNTCKKPPLDPYPEIADVKSWVGAYLKEADARHGQRISGFIQERLSPEARSTLVTYMQS</sequence>
<evidence type="ECO:0000259" key="1">
    <source>
        <dbReference type="Pfam" id="PF03378"/>
    </source>
</evidence>
<reference evidence="2 3" key="1">
    <citation type="submission" date="2017-03" db="EMBL/GenBank/DDBJ databases">
        <title>Genomes of endolithic fungi from Antarctica.</title>
        <authorList>
            <person name="Coleine C."/>
            <person name="Masonjones S."/>
            <person name="Stajich J.E."/>
        </authorList>
    </citation>
    <scope>NUCLEOTIDE SEQUENCE [LARGE SCALE GENOMIC DNA]</scope>
    <source>
        <strain evidence="2 3">CCFEE 5187</strain>
    </source>
</reference>
<dbReference type="InterPro" id="IPR005043">
    <property type="entry name" value="XPO2_C"/>
</dbReference>
<evidence type="ECO:0000313" key="2">
    <source>
        <dbReference type="EMBL" id="TKA62181.1"/>
    </source>
</evidence>
<dbReference type="InterPro" id="IPR016024">
    <property type="entry name" value="ARM-type_fold"/>
</dbReference>
<dbReference type="GO" id="GO:0031267">
    <property type="term" value="F:small GTPase binding"/>
    <property type="evidence" value="ECO:0007669"/>
    <property type="project" value="InterPro"/>
</dbReference>
<dbReference type="EMBL" id="NAJN01001609">
    <property type="protein sequence ID" value="TKA62181.1"/>
    <property type="molecule type" value="Genomic_DNA"/>
</dbReference>
<proteinExistence type="predicted"/>